<dbReference type="RefSeq" id="WP_347608538.1">
    <property type="nucleotide sequence ID" value="NZ_JBDPZC010000003.1"/>
</dbReference>
<evidence type="ECO:0000256" key="2">
    <source>
        <dbReference type="ARBA" id="ARBA00022801"/>
    </source>
</evidence>
<dbReference type="PANTHER" id="PTHR43798:SF31">
    <property type="entry name" value="AB HYDROLASE SUPERFAMILY PROTEIN YCLE"/>
    <property type="match status" value="1"/>
</dbReference>
<dbReference type="SUPFAM" id="SSF53474">
    <property type="entry name" value="alpha/beta-Hydrolases"/>
    <property type="match status" value="1"/>
</dbReference>
<dbReference type="Proteomes" id="UP001462640">
    <property type="component" value="Unassembled WGS sequence"/>
</dbReference>
<dbReference type="InterPro" id="IPR005945">
    <property type="entry name" value="Pro_imino_pep"/>
</dbReference>
<proteinExistence type="inferred from homology"/>
<dbReference type="PANTHER" id="PTHR43798">
    <property type="entry name" value="MONOACYLGLYCEROL LIPASE"/>
    <property type="match status" value="1"/>
</dbReference>
<feature type="signal peptide" evidence="3">
    <location>
        <begin position="1"/>
        <end position="24"/>
    </location>
</feature>
<dbReference type="Pfam" id="PF00561">
    <property type="entry name" value="Abhydrolase_1"/>
    <property type="match status" value="1"/>
</dbReference>
<dbReference type="InterPro" id="IPR000073">
    <property type="entry name" value="AB_hydrolase_1"/>
</dbReference>
<name>A0ABV0GCA7_9BURK</name>
<dbReference type="InterPro" id="IPR029058">
    <property type="entry name" value="AB_hydrolase_fold"/>
</dbReference>
<dbReference type="PRINTS" id="PR00793">
    <property type="entry name" value="PROAMNOPTASE"/>
</dbReference>
<protein>
    <submittedName>
        <fullName evidence="5">Proline iminopeptidase-family hydrolase</fullName>
    </submittedName>
</protein>
<dbReference type="InterPro" id="IPR002410">
    <property type="entry name" value="Peptidase_S33"/>
</dbReference>
<dbReference type="Gene3D" id="3.40.50.1820">
    <property type="entry name" value="alpha/beta hydrolase"/>
    <property type="match status" value="1"/>
</dbReference>
<keyword evidence="6" id="KW-1185">Reference proteome</keyword>
<dbReference type="EMBL" id="JBDPZC010000003">
    <property type="protein sequence ID" value="MEO3712699.1"/>
    <property type="molecule type" value="Genomic_DNA"/>
</dbReference>
<comment type="caution">
    <text evidence="5">The sequence shown here is derived from an EMBL/GenBank/DDBJ whole genome shotgun (WGS) entry which is preliminary data.</text>
</comment>
<comment type="similarity">
    <text evidence="1">Belongs to the peptidase S33 family.</text>
</comment>
<dbReference type="InterPro" id="IPR050266">
    <property type="entry name" value="AB_hydrolase_sf"/>
</dbReference>
<reference evidence="5 6" key="1">
    <citation type="submission" date="2024-05" db="EMBL/GenBank/DDBJ databases">
        <title>Roseateles sp. 2.12 16S ribosomal RNA gene Genome sequencing and assembly.</title>
        <authorList>
            <person name="Woo H."/>
        </authorList>
    </citation>
    <scope>NUCLEOTIDE SEQUENCE [LARGE SCALE GENOMIC DNA]</scope>
    <source>
        <strain evidence="5 6">2.12</strain>
    </source>
</reference>
<gene>
    <name evidence="5" type="ORF">ABDJ40_07950</name>
</gene>
<feature type="domain" description="AB hydrolase-1" evidence="4">
    <location>
        <begin position="96"/>
        <end position="348"/>
    </location>
</feature>
<evidence type="ECO:0000313" key="6">
    <source>
        <dbReference type="Proteomes" id="UP001462640"/>
    </source>
</evidence>
<feature type="chain" id="PRO_5047497022" evidence="3">
    <location>
        <begin position="25"/>
        <end position="368"/>
    </location>
</feature>
<dbReference type="NCBIfam" id="TIGR01250">
    <property type="entry name" value="pro_imino_pep_2"/>
    <property type="match status" value="1"/>
</dbReference>
<evidence type="ECO:0000256" key="3">
    <source>
        <dbReference type="SAM" id="SignalP"/>
    </source>
</evidence>
<organism evidence="5 6">
    <name type="scientific">Roseateles flavus</name>
    <dbReference type="NCBI Taxonomy" id="3149041"/>
    <lineage>
        <taxon>Bacteria</taxon>
        <taxon>Pseudomonadati</taxon>
        <taxon>Pseudomonadota</taxon>
        <taxon>Betaproteobacteria</taxon>
        <taxon>Burkholderiales</taxon>
        <taxon>Sphaerotilaceae</taxon>
        <taxon>Roseateles</taxon>
    </lineage>
</organism>
<accession>A0ABV0GCA7</accession>
<evidence type="ECO:0000313" key="5">
    <source>
        <dbReference type="EMBL" id="MEO3712699.1"/>
    </source>
</evidence>
<dbReference type="GO" id="GO:0016787">
    <property type="term" value="F:hydrolase activity"/>
    <property type="evidence" value="ECO:0007669"/>
    <property type="project" value="UniProtKB-KW"/>
</dbReference>
<sequence>MPYLPPGLTARWLLILAATAWLQACQPAGQAPATAPGADKPAAAASGAVQPSLASYHDASGEDALTGGVRLIPITTPKGTFKVWTKRVGHNPRIKVLLLHGGPGATHEYFEAFDSYFPGEGIEYYYYDQLGSAYSDQPKDGSLWELDRFVDEVEQVRQALKLDKDNFYLLGHSWGGMLAIEYALKYQQHLKGLVISNMMASIPEYVRYAETTLMPAMDPQALKEILKLEARKDYDNPRYMELLIPHYYVHHILRMPPDQWPDPVKRGFDKTNREVYVPMQGPSEMSSSGKLAKWDRMADLGKIAVPTLTIGGQYDTMDPKHMEKMASLMPKGRYLHCAQGSHMSMYDDQKTWFQGLIRFIKDVDQGAK</sequence>
<evidence type="ECO:0000259" key="4">
    <source>
        <dbReference type="Pfam" id="PF00561"/>
    </source>
</evidence>
<keyword evidence="3" id="KW-0732">Signal</keyword>
<evidence type="ECO:0000256" key="1">
    <source>
        <dbReference type="ARBA" id="ARBA00010088"/>
    </source>
</evidence>
<keyword evidence="2 5" id="KW-0378">Hydrolase</keyword>